<comment type="similarity">
    <text evidence="1">Belongs to the thioredoxin family. DsbA subfamily.</text>
</comment>
<proteinExistence type="inferred from homology"/>
<dbReference type="InterPro" id="IPR017937">
    <property type="entry name" value="Thioredoxin_CS"/>
</dbReference>
<dbReference type="SUPFAM" id="SSF52833">
    <property type="entry name" value="Thioredoxin-like"/>
    <property type="match status" value="1"/>
</dbReference>
<dbReference type="InterPro" id="IPR036249">
    <property type="entry name" value="Thioredoxin-like_sf"/>
</dbReference>
<dbReference type="Gene3D" id="3.40.30.10">
    <property type="entry name" value="Glutaredoxin"/>
    <property type="match status" value="1"/>
</dbReference>
<dbReference type="AlphaFoldDB" id="A0A380T7N4"/>
<sequence length="232" mass="25696">MAVVLHFLAVVVVTLMPALGVRAATDELMAERVMGNPDAPVTIIEYSSLTCPHCADFHIQTLPKLKAAYIDTGKVRLIFRDFPLDPRALSAAMVARCVEPNRYFGFLEVLFRDQETWAVSNDPVRELKVRARLAQLSEAAFNACLANEELAKAITEKAKRAHEQEGVRSTPIFFIGDRTLRGAYPFEDFKSVIDAALDGGASQAPRQPDGGSQQEGAFSRMGQALKQWWRSE</sequence>
<dbReference type="InterPro" id="IPR013766">
    <property type="entry name" value="Thioredoxin_domain"/>
</dbReference>
<evidence type="ECO:0000259" key="6">
    <source>
        <dbReference type="PROSITE" id="PS51352"/>
    </source>
</evidence>
<name>A0A380T7N4_9ZZZZ</name>
<dbReference type="InterPro" id="IPR012336">
    <property type="entry name" value="Thioredoxin-like_fold"/>
</dbReference>
<dbReference type="PROSITE" id="PS51352">
    <property type="entry name" value="THIOREDOXIN_2"/>
    <property type="match status" value="1"/>
</dbReference>
<evidence type="ECO:0000256" key="2">
    <source>
        <dbReference type="ARBA" id="ARBA00022729"/>
    </source>
</evidence>
<dbReference type="PROSITE" id="PS00194">
    <property type="entry name" value="THIOREDOXIN_1"/>
    <property type="match status" value="1"/>
</dbReference>
<dbReference type="PANTHER" id="PTHR13887">
    <property type="entry name" value="GLUTATHIONE S-TRANSFERASE KAPPA"/>
    <property type="match status" value="1"/>
</dbReference>
<protein>
    <submittedName>
        <fullName evidence="7">DsbA oxidoreductase</fullName>
    </submittedName>
</protein>
<keyword evidence="4" id="KW-1015">Disulfide bond</keyword>
<accession>A0A380T7N4</accession>
<reference evidence="7" key="1">
    <citation type="submission" date="2018-07" db="EMBL/GenBank/DDBJ databases">
        <authorList>
            <person name="Quirk P.G."/>
            <person name="Krulwich T.A."/>
        </authorList>
    </citation>
    <scope>NUCLEOTIDE SEQUENCE</scope>
</reference>
<evidence type="ECO:0000256" key="1">
    <source>
        <dbReference type="ARBA" id="ARBA00005791"/>
    </source>
</evidence>
<organism evidence="7">
    <name type="scientific">metagenome</name>
    <dbReference type="NCBI Taxonomy" id="256318"/>
    <lineage>
        <taxon>unclassified sequences</taxon>
        <taxon>metagenomes</taxon>
    </lineage>
</organism>
<evidence type="ECO:0000256" key="5">
    <source>
        <dbReference type="ARBA" id="ARBA00023284"/>
    </source>
</evidence>
<evidence type="ECO:0000313" key="7">
    <source>
        <dbReference type="EMBL" id="SUS03512.1"/>
    </source>
</evidence>
<dbReference type="Pfam" id="PF13462">
    <property type="entry name" value="Thioredoxin_4"/>
    <property type="match status" value="1"/>
</dbReference>
<dbReference type="EMBL" id="UIDG01000002">
    <property type="protein sequence ID" value="SUS03512.1"/>
    <property type="molecule type" value="Genomic_DNA"/>
</dbReference>
<dbReference type="PANTHER" id="PTHR13887:SF14">
    <property type="entry name" value="DISULFIDE BOND FORMATION PROTEIN D"/>
    <property type="match status" value="1"/>
</dbReference>
<evidence type="ECO:0000256" key="4">
    <source>
        <dbReference type="ARBA" id="ARBA00023157"/>
    </source>
</evidence>
<keyword evidence="3" id="KW-0560">Oxidoreductase</keyword>
<gene>
    <name evidence="7" type="ORF">DF3PB_100008</name>
</gene>
<keyword evidence="2" id="KW-0732">Signal</keyword>
<dbReference type="GO" id="GO:0016491">
    <property type="term" value="F:oxidoreductase activity"/>
    <property type="evidence" value="ECO:0007669"/>
    <property type="project" value="UniProtKB-KW"/>
</dbReference>
<feature type="domain" description="Thioredoxin" evidence="6">
    <location>
        <begin position="17"/>
        <end position="198"/>
    </location>
</feature>
<keyword evidence="5" id="KW-0676">Redox-active center</keyword>
<evidence type="ECO:0000256" key="3">
    <source>
        <dbReference type="ARBA" id="ARBA00023002"/>
    </source>
</evidence>